<keyword evidence="3" id="KW-1185">Reference proteome</keyword>
<keyword evidence="1" id="KW-0472">Membrane</keyword>
<dbReference type="InterPro" id="IPR045749">
    <property type="entry name" value="DUF6090"/>
</dbReference>
<sequence length="239" mass="28027">MIKFFRKIRQKLLSENKFSKYLIYAIGEIVLVVIGILIALQINNWNENRKNENQGIIQKKALKIELENDLETFKSDLDYVKKELKINKSYAKRLSSKTSNLDTLVKIVRYEFDGTYNSLNELNKTTFNSLESTSKLGILGDDLAKNIQNYYNTRDNGIEILSNNRELYFSLLELTIPKYPTNWSSIQGHLQDIYWEKINKNTLYGDFNGLLTMRIFNLDVRKRVVEDLITKTNHLLKEL</sequence>
<evidence type="ECO:0000256" key="1">
    <source>
        <dbReference type="SAM" id="Phobius"/>
    </source>
</evidence>
<dbReference type="OrthoDB" id="821805at2"/>
<reference evidence="3" key="1">
    <citation type="submission" date="2016-11" db="EMBL/GenBank/DDBJ databases">
        <authorList>
            <person name="Varghese N."/>
            <person name="Submissions S."/>
        </authorList>
    </citation>
    <scope>NUCLEOTIDE SEQUENCE [LARGE SCALE GENOMIC DNA]</scope>
    <source>
        <strain evidence="3">DSM 25330</strain>
    </source>
</reference>
<dbReference type="EMBL" id="FQWS01000002">
    <property type="protein sequence ID" value="SHH34847.1"/>
    <property type="molecule type" value="Genomic_DNA"/>
</dbReference>
<accession>A0A1M5S8A1</accession>
<name>A0A1M5S8A1_9FLAO</name>
<proteinExistence type="predicted"/>
<organism evidence="2 3">
    <name type="scientific">Winogradskyella jejuensis</name>
    <dbReference type="NCBI Taxonomy" id="1089305"/>
    <lineage>
        <taxon>Bacteria</taxon>
        <taxon>Pseudomonadati</taxon>
        <taxon>Bacteroidota</taxon>
        <taxon>Flavobacteriia</taxon>
        <taxon>Flavobacteriales</taxon>
        <taxon>Flavobacteriaceae</taxon>
        <taxon>Winogradskyella</taxon>
    </lineage>
</organism>
<keyword evidence="1" id="KW-0812">Transmembrane</keyword>
<gene>
    <name evidence="2" type="ORF">SAMN05444148_1800</name>
</gene>
<keyword evidence="1" id="KW-1133">Transmembrane helix</keyword>
<dbReference type="RefSeq" id="WP_073085649.1">
    <property type="nucleotide sequence ID" value="NZ_FQWS01000002.1"/>
</dbReference>
<feature type="transmembrane region" description="Helical" evidence="1">
    <location>
        <begin position="21"/>
        <end position="42"/>
    </location>
</feature>
<dbReference type="Pfam" id="PF19578">
    <property type="entry name" value="DUF6090"/>
    <property type="match status" value="1"/>
</dbReference>
<dbReference type="AlphaFoldDB" id="A0A1M5S8A1"/>
<evidence type="ECO:0000313" key="2">
    <source>
        <dbReference type="EMBL" id="SHH34847.1"/>
    </source>
</evidence>
<protein>
    <submittedName>
        <fullName evidence="2">Uncharacterized protein</fullName>
    </submittedName>
</protein>
<evidence type="ECO:0000313" key="3">
    <source>
        <dbReference type="Proteomes" id="UP000184522"/>
    </source>
</evidence>
<dbReference type="Proteomes" id="UP000184522">
    <property type="component" value="Unassembled WGS sequence"/>
</dbReference>
<dbReference type="STRING" id="1089305.SAMN05444148_1800"/>